<evidence type="ECO:0008006" key="3">
    <source>
        <dbReference type="Google" id="ProtNLM"/>
    </source>
</evidence>
<gene>
    <name evidence="1" type="ORF">JY651_43180</name>
</gene>
<dbReference type="InterPro" id="IPR036465">
    <property type="entry name" value="vWFA_dom_sf"/>
</dbReference>
<name>A0ABX7NSL4_9BACT</name>
<evidence type="ECO:0000313" key="1">
    <source>
        <dbReference type="EMBL" id="QSQ21884.1"/>
    </source>
</evidence>
<evidence type="ECO:0000313" key="2">
    <source>
        <dbReference type="Proteomes" id="UP000662747"/>
    </source>
</evidence>
<dbReference type="RefSeq" id="WP_206723461.1">
    <property type="nucleotide sequence ID" value="NZ_CP071090.1"/>
</dbReference>
<keyword evidence="2" id="KW-1185">Reference proteome</keyword>
<protein>
    <recommendedName>
        <fullName evidence="3">VWA domain-containing protein</fullName>
    </recommendedName>
</protein>
<dbReference type="SUPFAM" id="SSF53300">
    <property type="entry name" value="vWA-like"/>
    <property type="match status" value="1"/>
</dbReference>
<accession>A0ABX7NSL4</accession>
<reference evidence="1 2" key="1">
    <citation type="submission" date="2021-02" db="EMBL/GenBank/DDBJ databases">
        <title>De Novo genome assembly of isolated myxobacteria.</title>
        <authorList>
            <person name="Stevens D.C."/>
        </authorList>
    </citation>
    <scope>NUCLEOTIDE SEQUENCE [LARGE SCALE GENOMIC DNA]</scope>
    <source>
        <strain evidence="2">SCPEA02</strain>
    </source>
</reference>
<sequence length="567" mass="64292">MTDAARRQEPVPEALEPELQRQVDACWRHAQGHWSHYLQLGDPRAAKQGCELAHIHLGNRQVWFNAHELRTRNLLDSLEAVLAHEVGHHVRYPGSLVVSARMRMLEKTLLPLGDYSLLNVFCDLLINEQLGNDERLRPQLVAIYRAFQKDYRWKQDPAFFFYLSVYEELWQLEPGHLMGTEAGAFAKQFPEARADAQLVAQNLFHLGPNIYTQLLYFLSVCSRYVQPVKGELPKSTDPQACCKDEPRPEDWADALTPGAREKEAVRRALAERWIDKENADRLVGDKSRERRIASLPGQGTADAEAVPEVMAAYYRQEAERYLLRPPDRLHLGEAVVPTTLEEWEVGDALPSVDWLATLALRGDRLGAVMPLKRERIADYEGLDVPLWQPRVEIYLDVSGSMPDPRTTLNAMTLAAQILCVGAVRAGGWVRALLYSTDFVAYWTWCRSELEMSRFLMHYIGGGTSFPFARLAESLHEQRGRQPTRVVITDRDFDANHDENASHARIFAEAAQASAPMVLLLHHPDPARVAQYRQAGARVAEVMELEHFPKVAAALAHALFQEERHVAP</sequence>
<dbReference type="EMBL" id="CP071090">
    <property type="protein sequence ID" value="QSQ21884.1"/>
    <property type="molecule type" value="Genomic_DNA"/>
</dbReference>
<dbReference type="Proteomes" id="UP000662747">
    <property type="component" value="Chromosome"/>
</dbReference>
<organism evidence="1 2">
    <name type="scientific">Pyxidicoccus parkwayensis</name>
    <dbReference type="NCBI Taxonomy" id="2813578"/>
    <lineage>
        <taxon>Bacteria</taxon>
        <taxon>Pseudomonadati</taxon>
        <taxon>Myxococcota</taxon>
        <taxon>Myxococcia</taxon>
        <taxon>Myxococcales</taxon>
        <taxon>Cystobacterineae</taxon>
        <taxon>Myxococcaceae</taxon>
        <taxon>Pyxidicoccus</taxon>
    </lineage>
</organism>
<proteinExistence type="predicted"/>